<reference evidence="3" key="1">
    <citation type="journal article" date="2020" name="Stud. Mycol.">
        <title>101 Dothideomycetes genomes: a test case for predicting lifestyles and emergence of pathogens.</title>
        <authorList>
            <person name="Haridas S."/>
            <person name="Albert R."/>
            <person name="Binder M."/>
            <person name="Bloem J."/>
            <person name="Labutti K."/>
            <person name="Salamov A."/>
            <person name="Andreopoulos B."/>
            <person name="Baker S."/>
            <person name="Barry K."/>
            <person name="Bills G."/>
            <person name="Bluhm B."/>
            <person name="Cannon C."/>
            <person name="Castanera R."/>
            <person name="Culley D."/>
            <person name="Daum C."/>
            <person name="Ezra D."/>
            <person name="Gonzalez J."/>
            <person name="Henrissat B."/>
            <person name="Kuo A."/>
            <person name="Liang C."/>
            <person name="Lipzen A."/>
            <person name="Lutzoni F."/>
            <person name="Magnuson J."/>
            <person name="Mondo S."/>
            <person name="Nolan M."/>
            <person name="Ohm R."/>
            <person name="Pangilinan J."/>
            <person name="Park H.-J."/>
            <person name="Ramirez L."/>
            <person name="Alfaro M."/>
            <person name="Sun H."/>
            <person name="Tritt A."/>
            <person name="Yoshinaga Y."/>
            <person name="Zwiers L.-H."/>
            <person name="Turgeon B."/>
            <person name="Goodwin S."/>
            <person name="Spatafora J."/>
            <person name="Crous P."/>
            <person name="Grigoriev I."/>
        </authorList>
    </citation>
    <scope>NUCLEOTIDE SEQUENCE</scope>
    <source>
        <strain evidence="3">CBS 161.51</strain>
    </source>
</reference>
<proteinExistence type="predicted"/>
<evidence type="ECO:0000259" key="2">
    <source>
        <dbReference type="PROSITE" id="PS50157"/>
    </source>
</evidence>
<feature type="domain" description="C2H2-type" evidence="2">
    <location>
        <begin position="187"/>
        <end position="215"/>
    </location>
</feature>
<dbReference type="OrthoDB" id="2687452at2759"/>
<sequence length="215" mass="23628">MSSPSASARHYHERSGRRIAKDLPIAGNASFGSALANPVDLPLYPEIEFVWVNGHLLPYNTVCSSTLLEDAQAVLGGNANHQTDEDLGNPSNIPGSIHGIEYGYSNTIAPQALDMTVGAHANDLLMTPNLVHYKAEDNAAVVAQPFSNQAEQSSGEAHPQCPRGCRGTFGRPEEYRRHMRKHNGPFYLCNQPGCDKQSHRKDKLRDHLRQAHKLN</sequence>
<evidence type="ECO:0000256" key="1">
    <source>
        <dbReference type="PROSITE-ProRule" id="PRU00042"/>
    </source>
</evidence>
<dbReference type="Pfam" id="PF00096">
    <property type="entry name" value="zf-C2H2"/>
    <property type="match status" value="1"/>
</dbReference>
<dbReference type="SMART" id="SM00355">
    <property type="entry name" value="ZnF_C2H2"/>
    <property type="match status" value="2"/>
</dbReference>
<gene>
    <name evidence="3" type="ORF">EJ02DRAFT_495893</name>
</gene>
<evidence type="ECO:0000313" key="3">
    <source>
        <dbReference type="EMBL" id="KAF1940041.1"/>
    </source>
</evidence>
<keyword evidence="4" id="KW-1185">Reference proteome</keyword>
<keyword evidence="1" id="KW-0479">Metal-binding</keyword>
<accession>A0A6A5SHC0</accession>
<dbReference type="PROSITE" id="PS00028">
    <property type="entry name" value="ZINC_FINGER_C2H2_1"/>
    <property type="match status" value="1"/>
</dbReference>
<name>A0A6A5SHC0_9PLEO</name>
<evidence type="ECO:0000313" key="4">
    <source>
        <dbReference type="Proteomes" id="UP000800038"/>
    </source>
</evidence>
<organism evidence="3 4">
    <name type="scientific">Clathrospora elynae</name>
    <dbReference type="NCBI Taxonomy" id="706981"/>
    <lineage>
        <taxon>Eukaryota</taxon>
        <taxon>Fungi</taxon>
        <taxon>Dikarya</taxon>
        <taxon>Ascomycota</taxon>
        <taxon>Pezizomycotina</taxon>
        <taxon>Dothideomycetes</taxon>
        <taxon>Pleosporomycetidae</taxon>
        <taxon>Pleosporales</taxon>
        <taxon>Diademaceae</taxon>
        <taxon>Clathrospora</taxon>
    </lineage>
</organism>
<dbReference type="PROSITE" id="PS50157">
    <property type="entry name" value="ZINC_FINGER_C2H2_2"/>
    <property type="match status" value="1"/>
</dbReference>
<dbReference type="AlphaFoldDB" id="A0A6A5SHC0"/>
<dbReference type="Gene3D" id="3.30.160.60">
    <property type="entry name" value="Classic Zinc Finger"/>
    <property type="match status" value="1"/>
</dbReference>
<dbReference type="Proteomes" id="UP000800038">
    <property type="component" value="Unassembled WGS sequence"/>
</dbReference>
<keyword evidence="1" id="KW-0863">Zinc-finger</keyword>
<dbReference type="InterPro" id="IPR013087">
    <property type="entry name" value="Znf_C2H2_type"/>
</dbReference>
<keyword evidence="1" id="KW-0862">Zinc</keyword>
<protein>
    <recommendedName>
        <fullName evidence="2">C2H2-type domain-containing protein</fullName>
    </recommendedName>
</protein>
<dbReference type="EMBL" id="ML976070">
    <property type="protein sequence ID" value="KAF1940041.1"/>
    <property type="molecule type" value="Genomic_DNA"/>
</dbReference>
<dbReference type="GO" id="GO:0008270">
    <property type="term" value="F:zinc ion binding"/>
    <property type="evidence" value="ECO:0007669"/>
    <property type="project" value="UniProtKB-KW"/>
</dbReference>